<keyword evidence="1" id="KW-0328">Glycosyltransferase</keyword>
<keyword evidence="2" id="KW-1185">Reference proteome</keyword>
<organism evidence="1 2">
    <name type="scientific">Streptomyces peucetius</name>
    <dbReference type="NCBI Taxonomy" id="1950"/>
    <lineage>
        <taxon>Bacteria</taxon>
        <taxon>Bacillati</taxon>
        <taxon>Actinomycetota</taxon>
        <taxon>Actinomycetes</taxon>
        <taxon>Kitasatosporales</taxon>
        <taxon>Streptomycetaceae</taxon>
        <taxon>Streptomyces</taxon>
    </lineage>
</organism>
<sequence length="259" mass="28131">MSRFQEAAKDVVTRRANWFFAYTEGGAAHASSRGFPVDRITVLRNCVDTTELAVTRSRAEIPGTPEHAEAAELRKRLRLVPGRTALFVGGLDAPKRIPLLLDCARHLAAALPGFRLLVTGDGADRHLVEAASVADGPVVALGHHSGRRVALLGAVSDVMLMPGRVGLCAVDSFALRTPVVTTNWPWHAPEFEYLENGRNAVVTPDDPAAYAAAVQELLNDRPRLASLREACRRESVNYTIDGMAARFCNGLLEMLEREA</sequence>
<protein>
    <submittedName>
        <fullName evidence="1">Glycosyltransferase</fullName>
        <ecNumber evidence="1">2.4.-.-</ecNumber>
    </submittedName>
</protein>
<dbReference type="Pfam" id="PF13692">
    <property type="entry name" value="Glyco_trans_1_4"/>
    <property type="match status" value="1"/>
</dbReference>
<gene>
    <name evidence="1" type="ORF">OGH68_25675</name>
</gene>
<dbReference type="Gene3D" id="3.40.50.2000">
    <property type="entry name" value="Glycogen Phosphorylase B"/>
    <property type="match status" value="2"/>
</dbReference>
<dbReference type="GO" id="GO:0016757">
    <property type="term" value="F:glycosyltransferase activity"/>
    <property type="evidence" value="ECO:0007669"/>
    <property type="project" value="UniProtKB-KW"/>
</dbReference>
<dbReference type="SUPFAM" id="SSF53756">
    <property type="entry name" value="UDP-Glycosyltransferase/glycogen phosphorylase"/>
    <property type="match status" value="1"/>
</dbReference>
<name>A0ABY6IBZ2_STRPE</name>
<dbReference type="PANTHER" id="PTHR45947:SF3">
    <property type="entry name" value="SULFOQUINOVOSYL TRANSFERASE SQD2"/>
    <property type="match status" value="1"/>
</dbReference>
<dbReference type="PANTHER" id="PTHR45947">
    <property type="entry name" value="SULFOQUINOVOSYL TRANSFERASE SQD2"/>
    <property type="match status" value="1"/>
</dbReference>
<dbReference type="Proteomes" id="UP001163878">
    <property type="component" value="Chromosome"/>
</dbReference>
<evidence type="ECO:0000313" key="1">
    <source>
        <dbReference type="EMBL" id="UYQ64516.1"/>
    </source>
</evidence>
<dbReference type="EC" id="2.4.-.-" evidence="1"/>
<dbReference type="RefSeq" id="WP_264247332.1">
    <property type="nucleotide sequence ID" value="NZ_CP107567.1"/>
</dbReference>
<proteinExistence type="predicted"/>
<keyword evidence="1" id="KW-0808">Transferase</keyword>
<evidence type="ECO:0000313" key="2">
    <source>
        <dbReference type="Proteomes" id="UP001163878"/>
    </source>
</evidence>
<dbReference type="InterPro" id="IPR050194">
    <property type="entry name" value="Glycosyltransferase_grp1"/>
</dbReference>
<reference evidence="1" key="1">
    <citation type="submission" date="2022-10" db="EMBL/GenBank/DDBJ databases">
        <title>Cytochrome P450 Catalyzes Benzene Ring Formation in the Biosynthesis of Trialkyl-Substituted Aromatic Polyketides.</title>
        <authorList>
            <person name="Zhao E."/>
            <person name="Ge H."/>
        </authorList>
    </citation>
    <scope>NUCLEOTIDE SEQUENCE</scope>
    <source>
        <strain evidence="1">NA0869</strain>
    </source>
</reference>
<dbReference type="EMBL" id="CP107567">
    <property type="protein sequence ID" value="UYQ64516.1"/>
    <property type="molecule type" value="Genomic_DNA"/>
</dbReference>
<accession>A0ABY6IBZ2</accession>